<name>A0A210QJ61_MIZYE</name>
<dbReference type="GO" id="GO:0016020">
    <property type="term" value="C:membrane"/>
    <property type="evidence" value="ECO:0007669"/>
    <property type="project" value="GOC"/>
</dbReference>
<dbReference type="GO" id="GO:0003824">
    <property type="term" value="F:catalytic activity"/>
    <property type="evidence" value="ECO:0007669"/>
    <property type="project" value="InterPro"/>
</dbReference>
<dbReference type="PANTHER" id="PTHR14859:SF16">
    <property type="entry name" value="ENDONUCLEASE_EXONUCLEASE_PHOSPHATASE DOMAIN-CONTAINING PROTEIN"/>
    <property type="match status" value="1"/>
</dbReference>
<evidence type="ECO:0000256" key="1">
    <source>
        <dbReference type="SAM" id="Phobius"/>
    </source>
</evidence>
<sequence>METRPGYLAIILGSVYVNVVLSYDITVATCNLWNVMFNWNVRKYRIAQMITDAKPDVVAFQEVRFHVNGGGNQIMELQELLPDYKWRLFREANKVQKPKGAHWLGWEKEGIGILSRKPITLFSTHTLPAVPGPDINNRGLIIAKIFISPEISVQVAALHLSYERRQQCGNTKSVIELIRDQESSSEHLRSIVLGDFNTYNDFDWPVKLFTLPNQKTLLECHIQDEKFLSLRGRSPWSDVWEMVGHPSSGRTFSNMPTPGYASRPDRILATSNFKPHGVHLQGNGTIYKSHYYQRIVTERLRTLLHSSYLSWYGVTGYPCFHDCGPRGYCRCGVCVRGDNPIGTTCTLPECEECSSRVFIYIVIFVILNILTVIHLFYAVVCLLISGADFKGEAVFAILGCNCCLCNPDNFRPLNFNSRKF</sequence>
<accession>A0A210QJ61</accession>
<reference evidence="3 4" key="1">
    <citation type="journal article" date="2017" name="Nat. Ecol. Evol.">
        <title>Scallop genome provides insights into evolution of bilaterian karyotype and development.</title>
        <authorList>
            <person name="Wang S."/>
            <person name="Zhang J."/>
            <person name="Jiao W."/>
            <person name="Li J."/>
            <person name="Xun X."/>
            <person name="Sun Y."/>
            <person name="Guo X."/>
            <person name="Huan P."/>
            <person name="Dong B."/>
            <person name="Zhang L."/>
            <person name="Hu X."/>
            <person name="Sun X."/>
            <person name="Wang J."/>
            <person name="Zhao C."/>
            <person name="Wang Y."/>
            <person name="Wang D."/>
            <person name="Huang X."/>
            <person name="Wang R."/>
            <person name="Lv J."/>
            <person name="Li Y."/>
            <person name="Zhang Z."/>
            <person name="Liu B."/>
            <person name="Lu W."/>
            <person name="Hui Y."/>
            <person name="Liang J."/>
            <person name="Zhou Z."/>
            <person name="Hou R."/>
            <person name="Li X."/>
            <person name="Liu Y."/>
            <person name="Li H."/>
            <person name="Ning X."/>
            <person name="Lin Y."/>
            <person name="Zhao L."/>
            <person name="Xing Q."/>
            <person name="Dou J."/>
            <person name="Li Y."/>
            <person name="Mao J."/>
            <person name="Guo H."/>
            <person name="Dou H."/>
            <person name="Li T."/>
            <person name="Mu C."/>
            <person name="Jiang W."/>
            <person name="Fu Q."/>
            <person name="Fu X."/>
            <person name="Miao Y."/>
            <person name="Liu J."/>
            <person name="Yu Q."/>
            <person name="Li R."/>
            <person name="Liao H."/>
            <person name="Li X."/>
            <person name="Kong Y."/>
            <person name="Jiang Z."/>
            <person name="Chourrout D."/>
            <person name="Li R."/>
            <person name="Bao Z."/>
        </authorList>
    </citation>
    <scope>NUCLEOTIDE SEQUENCE [LARGE SCALE GENOMIC DNA]</scope>
    <source>
        <strain evidence="3 4">PY_sf001</strain>
    </source>
</reference>
<dbReference type="InterPro" id="IPR051916">
    <property type="entry name" value="GPI-anchor_lipid_remodeler"/>
</dbReference>
<dbReference type="EMBL" id="NEDP02003393">
    <property type="protein sequence ID" value="OWF48749.1"/>
    <property type="molecule type" value="Genomic_DNA"/>
</dbReference>
<dbReference type="AlphaFoldDB" id="A0A210QJ61"/>
<dbReference type="PANTHER" id="PTHR14859">
    <property type="entry name" value="CALCOFLUOR WHITE HYPERSENSITIVE PROTEIN PRECURSOR"/>
    <property type="match status" value="1"/>
</dbReference>
<keyword evidence="4" id="KW-1185">Reference proteome</keyword>
<evidence type="ECO:0000313" key="3">
    <source>
        <dbReference type="EMBL" id="OWF48749.1"/>
    </source>
</evidence>
<organism evidence="3 4">
    <name type="scientific">Mizuhopecten yessoensis</name>
    <name type="common">Japanese scallop</name>
    <name type="synonym">Patinopecten yessoensis</name>
    <dbReference type="NCBI Taxonomy" id="6573"/>
    <lineage>
        <taxon>Eukaryota</taxon>
        <taxon>Metazoa</taxon>
        <taxon>Spiralia</taxon>
        <taxon>Lophotrochozoa</taxon>
        <taxon>Mollusca</taxon>
        <taxon>Bivalvia</taxon>
        <taxon>Autobranchia</taxon>
        <taxon>Pteriomorphia</taxon>
        <taxon>Pectinida</taxon>
        <taxon>Pectinoidea</taxon>
        <taxon>Pectinidae</taxon>
        <taxon>Mizuhopecten</taxon>
    </lineage>
</organism>
<keyword evidence="1" id="KW-0472">Membrane</keyword>
<dbReference type="Pfam" id="PF03372">
    <property type="entry name" value="Exo_endo_phos"/>
    <property type="match status" value="1"/>
</dbReference>
<comment type="caution">
    <text evidence="3">The sequence shown here is derived from an EMBL/GenBank/DDBJ whole genome shotgun (WGS) entry which is preliminary data.</text>
</comment>
<feature type="domain" description="Endonuclease/exonuclease/phosphatase" evidence="2">
    <location>
        <begin position="39"/>
        <end position="282"/>
    </location>
</feature>
<dbReference type="GO" id="GO:0006506">
    <property type="term" value="P:GPI anchor biosynthetic process"/>
    <property type="evidence" value="ECO:0007669"/>
    <property type="project" value="TreeGrafter"/>
</dbReference>
<feature type="transmembrane region" description="Helical" evidence="1">
    <location>
        <begin position="357"/>
        <end position="384"/>
    </location>
</feature>
<proteinExistence type="predicted"/>
<evidence type="ECO:0000313" key="4">
    <source>
        <dbReference type="Proteomes" id="UP000242188"/>
    </source>
</evidence>
<dbReference type="Gene3D" id="3.60.10.10">
    <property type="entry name" value="Endonuclease/exonuclease/phosphatase"/>
    <property type="match status" value="1"/>
</dbReference>
<keyword evidence="1" id="KW-0812">Transmembrane</keyword>
<protein>
    <recommendedName>
        <fullName evidence="2">Endonuclease/exonuclease/phosphatase domain-containing protein</fullName>
    </recommendedName>
</protein>
<dbReference type="GO" id="GO:0005783">
    <property type="term" value="C:endoplasmic reticulum"/>
    <property type="evidence" value="ECO:0007669"/>
    <property type="project" value="TreeGrafter"/>
</dbReference>
<keyword evidence="1" id="KW-1133">Transmembrane helix</keyword>
<dbReference type="SUPFAM" id="SSF56219">
    <property type="entry name" value="DNase I-like"/>
    <property type="match status" value="1"/>
</dbReference>
<dbReference type="OrthoDB" id="387657at2759"/>
<dbReference type="Proteomes" id="UP000242188">
    <property type="component" value="Unassembled WGS sequence"/>
</dbReference>
<evidence type="ECO:0000259" key="2">
    <source>
        <dbReference type="Pfam" id="PF03372"/>
    </source>
</evidence>
<gene>
    <name evidence="3" type="ORF">KP79_PYT11966</name>
</gene>
<dbReference type="InterPro" id="IPR036691">
    <property type="entry name" value="Endo/exonu/phosph_ase_sf"/>
</dbReference>
<dbReference type="InterPro" id="IPR005135">
    <property type="entry name" value="Endo/exonuclease/phosphatase"/>
</dbReference>